<dbReference type="GO" id="GO:0016020">
    <property type="term" value="C:membrane"/>
    <property type="evidence" value="ECO:0007669"/>
    <property type="project" value="InterPro"/>
</dbReference>
<keyword evidence="3" id="KW-0813">Transport</keyword>
<sequence>MFTGDHLFILIVELCYGKPVLVDAYRRGFLSFGRHHILNHNFVDLLQQHSRTFDKAYDDLMRAFIECNKFGHPSFGLRANSWLNSPDITQISLSFHPFPINAKIGKGKCPFIDVAIFTTFIEYQYAGTYMIAIAILLFFFLGSMASFSTSRQPCAYARTTLEKRKRTGKAFIIALRLGAVMGFPLVANGFLVLYIAINLFKLYHDDNWRGLFELTIEYGFGGSSMALSDRVGGDIYPKAAIIGADDMGKFIRNILKDNLRNPSFKVGDNVRDIAGTCRSYAMPSSAALIVASIPSIGVSYNLTTLMYTSLASFVDTLVRLLTILFATDFCEIKAVEEIKLALKMKWDISIALMIVGVICAITVNFTGATMYSITVATLGLIDTITIGLAMDVPRAP</sequence>
<dbReference type="EC" id="7.1.3.1" evidence="2"/>
<accession>A0AAD3P7S7</accession>
<feature type="transmembrane region" description="Helical" evidence="10">
    <location>
        <begin position="346"/>
        <end position="365"/>
    </location>
</feature>
<evidence type="ECO:0000256" key="8">
    <source>
        <dbReference type="ARBA" id="ARBA00023065"/>
    </source>
</evidence>
<gene>
    <name evidence="11" type="ORF">Nepgr_001173</name>
</gene>
<evidence type="ECO:0000256" key="7">
    <source>
        <dbReference type="ARBA" id="ARBA00022989"/>
    </source>
</evidence>
<dbReference type="GO" id="GO:0012505">
    <property type="term" value="C:endomembrane system"/>
    <property type="evidence" value="ECO:0007669"/>
    <property type="project" value="UniProtKB-SubCell"/>
</dbReference>
<proteinExistence type="predicted"/>
<evidence type="ECO:0000256" key="6">
    <source>
        <dbReference type="ARBA" id="ARBA00022967"/>
    </source>
</evidence>
<keyword evidence="5" id="KW-0460">Magnesium</keyword>
<dbReference type="PANTHER" id="PTHR31998">
    <property type="entry name" value="K(+)-INSENSITIVE PYROPHOSPHATE-ENERGIZED PROTON PUMP"/>
    <property type="match status" value="1"/>
</dbReference>
<evidence type="ECO:0000256" key="4">
    <source>
        <dbReference type="ARBA" id="ARBA00022692"/>
    </source>
</evidence>
<dbReference type="AlphaFoldDB" id="A0AAD3P7S7"/>
<dbReference type="GO" id="GO:0004427">
    <property type="term" value="F:inorganic diphosphate phosphatase activity"/>
    <property type="evidence" value="ECO:0007669"/>
    <property type="project" value="InterPro"/>
</dbReference>
<evidence type="ECO:0000256" key="10">
    <source>
        <dbReference type="SAM" id="Phobius"/>
    </source>
</evidence>
<keyword evidence="4 10" id="KW-0812">Transmembrane</keyword>
<evidence type="ECO:0000313" key="12">
    <source>
        <dbReference type="Proteomes" id="UP001279734"/>
    </source>
</evidence>
<evidence type="ECO:0000256" key="1">
    <source>
        <dbReference type="ARBA" id="ARBA00004127"/>
    </source>
</evidence>
<evidence type="ECO:0000256" key="9">
    <source>
        <dbReference type="ARBA" id="ARBA00023136"/>
    </source>
</evidence>
<name>A0AAD3P7S7_NEPGR</name>
<evidence type="ECO:0000256" key="2">
    <source>
        <dbReference type="ARBA" id="ARBA00013242"/>
    </source>
</evidence>
<protein>
    <recommendedName>
        <fullName evidence="2">H(+)-exporting diphosphatase</fullName>
        <ecNumber evidence="2">7.1.3.1</ecNumber>
    </recommendedName>
</protein>
<evidence type="ECO:0000313" key="11">
    <source>
        <dbReference type="EMBL" id="GMG99333.1"/>
    </source>
</evidence>
<dbReference type="Pfam" id="PF03030">
    <property type="entry name" value="H_PPase"/>
    <property type="match status" value="1"/>
</dbReference>
<keyword evidence="12" id="KW-1185">Reference proteome</keyword>
<dbReference type="InterPro" id="IPR004131">
    <property type="entry name" value="PPase-energised_H-pump"/>
</dbReference>
<comment type="caution">
    <text evidence="11">The sequence shown here is derived from an EMBL/GenBank/DDBJ whole genome shotgun (WGS) entry which is preliminary data.</text>
</comment>
<evidence type="ECO:0000256" key="3">
    <source>
        <dbReference type="ARBA" id="ARBA00022448"/>
    </source>
</evidence>
<keyword evidence="9 10" id="KW-0472">Membrane</keyword>
<dbReference type="Proteomes" id="UP001279734">
    <property type="component" value="Unassembled WGS sequence"/>
</dbReference>
<comment type="subcellular location">
    <subcellularLocation>
        <location evidence="1">Endomembrane system</location>
        <topology evidence="1">Multi-pass membrane protein</topology>
    </subcellularLocation>
</comment>
<dbReference type="GO" id="GO:0009678">
    <property type="term" value="F:diphosphate hydrolysis-driven proton transmembrane transporter activity"/>
    <property type="evidence" value="ECO:0007669"/>
    <property type="project" value="UniProtKB-EC"/>
</dbReference>
<organism evidence="11 12">
    <name type="scientific">Nepenthes gracilis</name>
    <name type="common">Slender pitcher plant</name>
    <dbReference type="NCBI Taxonomy" id="150966"/>
    <lineage>
        <taxon>Eukaryota</taxon>
        <taxon>Viridiplantae</taxon>
        <taxon>Streptophyta</taxon>
        <taxon>Embryophyta</taxon>
        <taxon>Tracheophyta</taxon>
        <taxon>Spermatophyta</taxon>
        <taxon>Magnoliopsida</taxon>
        <taxon>eudicotyledons</taxon>
        <taxon>Gunneridae</taxon>
        <taxon>Pentapetalae</taxon>
        <taxon>Caryophyllales</taxon>
        <taxon>Nepenthaceae</taxon>
        <taxon>Nepenthes</taxon>
    </lineage>
</organism>
<keyword evidence="7 10" id="KW-1133">Transmembrane helix</keyword>
<feature type="transmembrane region" description="Helical" evidence="10">
    <location>
        <begin position="129"/>
        <end position="149"/>
    </location>
</feature>
<evidence type="ECO:0000256" key="5">
    <source>
        <dbReference type="ARBA" id="ARBA00022842"/>
    </source>
</evidence>
<feature type="transmembrane region" description="Helical" evidence="10">
    <location>
        <begin position="170"/>
        <end position="197"/>
    </location>
</feature>
<keyword evidence="6" id="KW-1278">Translocase</keyword>
<keyword evidence="8" id="KW-0406">Ion transport</keyword>
<reference evidence="11" key="1">
    <citation type="submission" date="2023-05" db="EMBL/GenBank/DDBJ databases">
        <title>Nepenthes gracilis genome sequencing.</title>
        <authorList>
            <person name="Fukushima K."/>
        </authorList>
    </citation>
    <scope>NUCLEOTIDE SEQUENCE</scope>
    <source>
        <strain evidence="11">SING2019-196</strain>
    </source>
</reference>
<dbReference type="EMBL" id="BSYO01000001">
    <property type="protein sequence ID" value="GMG99333.1"/>
    <property type="molecule type" value="Genomic_DNA"/>
</dbReference>